<dbReference type="Pfam" id="PF13489">
    <property type="entry name" value="Methyltransf_23"/>
    <property type="match status" value="1"/>
</dbReference>
<keyword evidence="1" id="KW-0808">Transferase</keyword>
<proteinExistence type="predicted"/>
<name>A0A6J7GKP3_9ZZZZ</name>
<evidence type="ECO:0000256" key="1">
    <source>
        <dbReference type="ARBA" id="ARBA00022679"/>
    </source>
</evidence>
<gene>
    <name evidence="3" type="ORF">UFOPK3564_00800</name>
</gene>
<dbReference type="PANTHER" id="PTHR43861:SF3">
    <property type="entry name" value="PUTATIVE (AFU_ORTHOLOGUE AFUA_2G14390)-RELATED"/>
    <property type="match status" value="1"/>
</dbReference>
<evidence type="ECO:0000256" key="2">
    <source>
        <dbReference type="SAM" id="MobiDB-lite"/>
    </source>
</evidence>
<dbReference type="SUPFAM" id="SSF53335">
    <property type="entry name" value="S-adenosyl-L-methionine-dependent methyltransferases"/>
    <property type="match status" value="1"/>
</dbReference>
<dbReference type="GO" id="GO:0016740">
    <property type="term" value="F:transferase activity"/>
    <property type="evidence" value="ECO:0007669"/>
    <property type="project" value="UniProtKB-KW"/>
</dbReference>
<dbReference type="AlphaFoldDB" id="A0A6J7GKP3"/>
<dbReference type="InterPro" id="IPR029063">
    <property type="entry name" value="SAM-dependent_MTases_sf"/>
</dbReference>
<dbReference type="CDD" id="cd02440">
    <property type="entry name" value="AdoMet_MTases"/>
    <property type="match status" value="1"/>
</dbReference>
<feature type="region of interest" description="Disordered" evidence="2">
    <location>
        <begin position="1"/>
        <end position="29"/>
    </location>
</feature>
<dbReference type="EMBL" id="CAFBMK010000031">
    <property type="protein sequence ID" value="CAB4904703.1"/>
    <property type="molecule type" value="Genomic_DNA"/>
</dbReference>
<accession>A0A6J7GKP3</accession>
<feature type="compositionally biased region" description="Low complexity" evidence="2">
    <location>
        <begin position="1"/>
        <end position="13"/>
    </location>
</feature>
<sequence length="334" mass="35689">MPSSPQHAAAPASADHRSPTSGAGPAACPWCGRPTDDVVQTGARRVCCRGCGVQLTWPWPDAAELDHAYADWYRPEGGRFSGPGDAILRVTRGSTAWTVDRIAPDGVVIDVGAGDGHLLDALHRRGREAIGLERDADTTARPDLRDDALDELERPDGGAAAVVLWHVIEHLPEPRQAVREAARLLRPGGVLVLACPNADSRQARSFGDRWLAWDQPRHLVHFTPRALEDGLRAEGFEVRRRGHLRAGQSVFCALHGLVGRVPYAGDLYDAIRQPEARQTPLSGPRRALTAAVAGALLPLAALAAAGEALEGRGASIYLEAVRTGATPTSEPHAR</sequence>
<dbReference type="PANTHER" id="PTHR43861">
    <property type="entry name" value="TRANS-ACONITATE 2-METHYLTRANSFERASE-RELATED"/>
    <property type="match status" value="1"/>
</dbReference>
<protein>
    <submittedName>
        <fullName evidence="3">Unannotated protein</fullName>
    </submittedName>
</protein>
<evidence type="ECO:0000313" key="3">
    <source>
        <dbReference type="EMBL" id="CAB4904703.1"/>
    </source>
</evidence>
<reference evidence="3" key="1">
    <citation type="submission" date="2020-05" db="EMBL/GenBank/DDBJ databases">
        <authorList>
            <person name="Chiriac C."/>
            <person name="Salcher M."/>
            <person name="Ghai R."/>
            <person name="Kavagutti S V."/>
        </authorList>
    </citation>
    <scope>NUCLEOTIDE SEQUENCE</scope>
</reference>
<dbReference type="Gene3D" id="3.40.50.150">
    <property type="entry name" value="Vaccinia Virus protein VP39"/>
    <property type="match status" value="1"/>
</dbReference>
<organism evidence="3">
    <name type="scientific">freshwater metagenome</name>
    <dbReference type="NCBI Taxonomy" id="449393"/>
    <lineage>
        <taxon>unclassified sequences</taxon>
        <taxon>metagenomes</taxon>
        <taxon>ecological metagenomes</taxon>
    </lineage>
</organism>